<feature type="chain" id="PRO_5035455427" evidence="6">
    <location>
        <begin position="22"/>
        <end position="333"/>
    </location>
</feature>
<dbReference type="PANTHER" id="PTHR33376">
    <property type="match status" value="1"/>
</dbReference>
<organism evidence="7 8">
    <name type="scientific">Szabonella alba</name>
    <dbReference type="NCBI Taxonomy" id="2804194"/>
    <lineage>
        <taxon>Bacteria</taxon>
        <taxon>Pseudomonadati</taxon>
        <taxon>Pseudomonadota</taxon>
        <taxon>Alphaproteobacteria</taxon>
        <taxon>Rhodobacterales</taxon>
        <taxon>Paracoccaceae</taxon>
        <taxon>Szabonella</taxon>
    </lineage>
</organism>
<keyword evidence="4 6" id="KW-0732">Signal</keyword>
<proteinExistence type="inferred from homology"/>
<reference evidence="7" key="1">
    <citation type="submission" date="2021-01" db="EMBL/GenBank/DDBJ databases">
        <title>Tabrizicola alba sp. nov. a motile alkaliphilic bacterium isolated from a soda lake.</title>
        <authorList>
            <person name="Szuroczki S."/>
            <person name="Abbaszade G."/>
            <person name="Schumann P."/>
            <person name="Toth E."/>
        </authorList>
    </citation>
    <scope>NUCLEOTIDE SEQUENCE</scope>
    <source>
        <strain evidence="7">DMG-N-6</strain>
    </source>
</reference>
<feature type="signal peptide" evidence="6">
    <location>
        <begin position="1"/>
        <end position="21"/>
    </location>
</feature>
<dbReference type="AlphaFoldDB" id="A0A8K0Y2D6"/>
<accession>A0A8K0Y2D6</accession>
<dbReference type="InterPro" id="IPR004682">
    <property type="entry name" value="TRAP_DctP"/>
</dbReference>
<evidence type="ECO:0000313" key="8">
    <source>
        <dbReference type="Proteomes" id="UP000648908"/>
    </source>
</evidence>
<evidence type="ECO:0000256" key="6">
    <source>
        <dbReference type="SAM" id="SignalP"/>
    </source>
</evidence>
<evidence type="ECO:0000256" key="5">
    <source>
        <dbReference type="ARBA" id="ARBA00022764"/>
    </source>
</evidence>
<evidence type="ECO:0000256" key="2">
    <source>
        <dbReference type="ARBA" id="ARBA00009023"/>
    </source>
</evidence>
<evidence type="ECO:0000313" key="7">
    <source>
        <dbReference type="EMBL" id="MBL4919172.1"/>
    </source>
</evidence>
<dbReference type="InterPro" id="IPR018389">
    <property type="entry name" value="DctP_fam"/>
</dbReference>
<comment type="caution">
    <text evidence="7">The sequence shown here is derived from an EMBL/GenBank/DDBJ whole genome shotgun (WGS) entry which is preliminary data.</text>
</comment>
<dbReference type="EMBL" id="JAESVN010000014">
    <property type="protein sequence ID" value="MBL4919172.1"/>
    <property type="molecule type" value="Genomic_DNA"/>
</dbReference>
<dbReference type="Pfam" id="PF03480">
    <property type="entry name" value="DctP"/>
    <property type="match status" value="1"/>
</dbReference>
<sequence length="333" mass="35833">MKKAASALVFGAVMTVATASASAQTIIKLGHFGPGTDAFSNTVAAFAEEVATRSEGRLEVQIFPAGQLGNERQQISGLQGGLQEMMVTAATNVTNMHAPLRLLDLPFAFASHAQTDAIATGPFSRKLLDGLERHGLAGLALWENGFRVMTNSRNAIRVPADVEGLRMRVIGAPVFIDTFTALGTQPVPMPFTELYTGLETGTVEGQDNTAMTIGMMRLHEVQKHVTITNHMYSAMIVLAGQPFLARLTPEDRALLEQVTEEFGPTQRRMMRDAGDAVMTFLKEESGLEVVEALTPEAHAAFREKVAPVAEASVTEDLQDLHAEMRALVAATAE</sequence>
<dbReference type="RefSeq" id="WP_202690154.1">
    <property type="nucleotide sequence ID" value="NZ_JAESVN010000014.1"/>
</dbReference>
<dbReference type="PANTHER" id="PTHR33376:SF4">
    <property type="entry name" value="SIALIC ACID-BINDING PERIPLASMIC PROTEIN SIAP"/>
    <property type="match status" value="1"/>
</dbReference>
<comment type="similarity">
    <text evidence="2">Belongs to the bacterial solute-binding protein 7 family.</text>
</comment>
<dbReference type="InterPro" id="IPR038404">
    <property type="entry name" value="TRAP_DctP_sf"/>
</dbReference>
<keyword evidence="8" id="KW-1185">Reference proteome</keyword>
<gene>
    <name evidence="7" type="ORF">JL811_18275</name>
</gene>
<keyword evidence="5" id="KW-0574">Periplasm</keyword>
<name>A0A8K0Y2D6_9RHOB</name>
<evidence type="ECO:0000256" key="3">
    <source>
        <dbReference type="ARBA" id="ARBA00022448"/>
    </source>
</evidence>
<dbReference type="Proteomes" id="UP000648908">
    <property type="component" value="Unassembled WGS sequence"/>
</dbReference>
<dbReference type="GO" id="GO:0030288">
    <property type="term" value="C:outer membrane-bounded periplasmic space"/>
    <property type="evidence" value="ECO:0007669"/>
    <property type="project" value="InterPro"/>
</dbReference>
<dbReference type="NCBIfam" id="TIGR00787">
    <property type="entry name" value="dctP"/>
    <property type="match status" value="1"/>
</dbReference>
<dbReference type="Gene3D" id="3.40.190.170">
    <property type="entry name" value="Bacterial extracellular solute-binding protein, family 7"/>
    <property type="match status" value="1"/>
</dbReference>
<dbReference type="NCBIfam" id="NF037995">
    <property type="entry name" value="TRAP_S1"/>
    <property type="match status" value="1"/>
</dbReference>
<evidence type="ECO:0000256" key="1">
    <source>
        <dbReference type="ARBA" id="ARBA00004418"/>
    </source>
</evidence>
<dbReference type="PIRSF" id="PIRSF006470">
    <property type="entry name" value="DctB"/>
    <property type="match status" value="1"/>
</dbReference>
<protein>
    <submittedName>
        <fullName evidence="7">DctP family TRAP transporter solute-binding subunit</fullName>
    </submittedName>
</protein>
<comment type="subcellular location">
    <subcellularLocation>
        <location evidence="1">Periplasm</location>
    </subcellularLocation>
</comment>
<keyword evidence="3" id="KW-0813">Transport</keyword>
<dbReference type="GO" id="GO:0055085">
    <property type="term" value="P:transmembrane transport"/>
    <property type="evidence" value="ECO:0007669"/>
    <property type="project" value="InterPro"/>
</dbReference>
<evidence type="ECO:0000256" key="4">
    <source>
        <dbReference type="ARBA" id="ARBA00022729"/>
    </source>
</evidence>